<dbReference type="AlphaFoldDB" id="A0A6B0YNI3"/>
<evidence type="ECO:0000313" key="2">
    <source>
        <dbReference type="EMBL" id="MXY92634.1"/>
    </source>
</evidence>
<dbReference type="InterPro" id="IPR023210">
    <property type="entry name" value="NADP_OxRdtase_dom"/>
</dbReference>
<organism evidence="2">
    <name type="scientific">Caldilineaceae bacterium SB0664_bin_27</name>
    <dbReference type="NCBI Taxonomy" id="2605260"/>
    <lineage>
        <taxon>Bacteria</taxon>
        <taxon>Bacillati</taxon>
        <taxon>Chloroflexota</taxon>
        <taxon>Caldilineae</taxon>
        <taxon>Caldilineales</taxon>
        <taxon>Caldilineaceae</taxon>
    </lineage>
</organism>
<dbReference type="Gene3D" id="3.20.20.100">
    <property type="entry name" value="NADP-dependent oxidoreductase domain"/>
    <property type="match status" value="1"/>
</dbReference>
<dbReference type="EMBL" id="VXRG01000038">
    <property type="protein sequence ID" value="MXY92634.1"/>
    <property type="molecule type" value="Genomic_DNA"/>
</dbReference>
<gene>
    <name evidence="2" type="ORF">F4Y42_04205</name>
</gene>
<protein>
    <submittedName>
        <fullName evidence="2">Aldo/keto reductase</fullName>
    </submittedName>
</protein>
<dbReference type="CDD" id="cd19090">
    <property type="entry name" value="AKR_AKR15A-like"/>
    <property type="match status" value="1"/>
</dbReference>
<dbReference type="SUPFAM" id="SSF51430">
    <property type="entry name" value="NAD(P)-linked oxidoreductase"/>
    <property type="match status" value="1"/>
</dbReference>
<name>A0A6B0YNI3_9CHLR</name>
<dbReference type="PANTHER" id="PTHR42686:SF1">
    <property type="entry name" value="GH17980P-RELATED"/>
    <property type="match status" value="1"/>
</dbReference>
<proteinExistence type="predicted"/>
<accession>A0A6B0YNI3</accession>
<dbReference type="GO" id="GO:0005829">
    <property type="term" value="C:cytosol"/>
    <property type="evidence" value="ECO:0007669"/>
    <property type="project" value="TreeGrafter"/>
</dbReference>
<dbReference type="InterPro" id="IPR036812">
    <property type="entry name" value="NAD(P)_OxRdtase_dom_sf"/>
</dbReference>
<dbReference type="GO" id="GO:0016491">
    <property type="term" value="F:oxidoreductase activity"/>
    <property type="evidence" value="ECO:0007669"/>
    <property type="project" value="InterPro"/>
</dbReference>
<sequence length="316" mass="34882">MTQAPPPVPRRRLGRTELSIPVIPFGTQGFGNHFGFVSDEDAVALIKHAVSLGVNHFDCARCYGDSLRKLGLALREIPREDVIVTGRLCCHSNAPWGGYRGDGEPDYSAERVIRDVEDQLEILGTDYFDGMLIHDPKRIEPTLAKDGTLAGLLQLKARGLVRNAGYGMREHHFHQEAIATGDVDLILCFNDYNLIRHTAAGTVLRAAAAADVGVMNGWSILRGLLTGADIDKAREQGRYKNDEDVDAARGIWQWCREEQIDLLQLAIQFCLREDRIHGNPIGSLNAAQLEANIRAAATPVDESVWARFEAEYGVEA</sequence>
<dbReference type="Pfam" id="PF00248">
    <property type="entry name" value="Aldo_ket_red"/>
    <property type="match status" value="1"/>
</dbReference>
<reference evidence="2" key="1">
    <citation type="submission" date="2019-09" db="EMBL/GenBank/DDBJ databases">
        <title>Characterisation of the sponge microbiome using genome-centric metagenomics.</title>
        <authorList>
            <person name="Engelberts J.P."/>
            <person name="Robbins S.J."/>
            <person name="De Goeij J.M."/>
            <person name="Aranda M."/>
            <person name="Bell S.C."/>
            <person name="Webster N.S."/>
        </authorList>
    </citation>
    <scope>NUCLEOTIDE SEQUENCE</scope>
    <source>
        <strain evidence="2">SB0664_bin_27</strain>
    </source>
</reference>
<comment type="caution">
    <text evidence="2">The sequence shown here is derived from an EMBL/GenBank/DDBJ whole genome shotgun (WGS) entry which is preliminary data.</text>
</comment>
<dbReference type="PANTHER" id="PTHR42686">
    <property type="entry name" value="GH17980P-RELATED"/>
    <property type="match status" value="1"/>
</dbReference>
<feature type="domain" description="NADP-dependent oxidoreductase" evidence="1">
    <location>
        <begin position="23"/>
        <end position="310"/>
    </location>
</feature>
<dbReference type="InterPro" id="IPR020471">
    <property type="entry name" value="AKR"/>
</dbReference>
<evidence type="ECO:0000259" key="1">
    <source>
        <dbReference type="Pfam" id="PF00248"/>
    </source>
</evidence>